<reference evidence="2 3" key="1">
    <citation type="submission" date="2019-06" db="EMBL/GenBank/DDBJ databases">
        <title>A chromosomal-level reference genome of Carpinus fangiana (Coryloideae, Betulaceae).</title>
        <authorList>
            <person name="Yang X."/>
            <person name="Wang Z."/>
            <person name="Zhang L."/>
            <person name="Hao G."/>
            <person name="Liu J."/>
            <person name="Yang Y."/>
        </authorList>
    </citation>
    <scope>NUCLEOTIDE SEQUENCE [LARGE SCALE GENOMIC DNA]</scope>
    <source>
        <strain evidence="2">Cfa_2016G</strain>
        <tissue evidence="2">Leaf</tissue>
    </source>
</reference>
<dbReference type="Proteomes" id="UP000327013">
    <property type="component" value="Chromosome 3"/>
</dbReference>
<dbReference type="AlphaFoldDB" id="A0A5N6QYP9"/>
<accession>A0A5N6QYP9</accession>
<name>A0A5N6QYP9_9ROSI</name>
<sequence length="82" mass="9134">MSPVRTADSNNECYRSPSASGYSSEAREGIDVGVLSDLTTPYGGHGDFHAQVLHWPRGPLLCPLHHQIHLVLLPFRYHPHPH</sequence>
<keyword evidence="3" id="KW-1185">Reference proteome</keyword>
<gene>
    <name evidence="2" type="ORF">FH972_008181</name>
</gene>
<evidence type="ECO:0000256" key="1">
    <source>
        <dbReference type="SAM" id="MobiDB-lite"/>
    </source>
</evidence>
<organism evidence="2 3">
    <name type="scientific">Carpinus fangiana</name>
    <dbReference type="NCBI Taxonomy" id="176857"/>
    <lineage>
        <taxon>Eukaryota</taxon>
        <taxon>Viridiplantae</taxon>
        <taxon>Streptophyta</taxon>
        <taxon>Embryophyta</taxon>
        <taxon>Tracheophyta</taxon>
        <taxon>Spermatophyta</taxon>
        <taxon>Magnoliopsida</taxon>
        <taxon>eudicotyledons</taxon>
        <taxon>Gunneridae</taxon>
        <taxon>Pentapetalae</taxon>
        <taxon>rosids</taxon>
        <taxon>fabids</taxon>
        <taxon>Fagales</taxon>
        <taxon>Betulaceae</taxon>
        <taxon>Carpinus</taxon>
    </lineage>
</organism>
<evidence type="ECO:0000313" key="3">
    <source>
        <dbReference type="Proteomes" id="UP000327013"/>
    </source>
</evidence>
<feature type="region of interest" description="Disordered" evidence="1">
    <location>
        <begin position="1"/>
        <end position="26"/>
    </location>
</feature>
<feature type="compositionally biased region" description="Polar residues" evidence="1">
    <location>
        <begin position="7"/>
        <end position="23"/>
    </location>
</feature>
<evidence type="ECO:0000313" key="2">
    <source>
        <dbReference type="EMBL" id="KAE8022378.1"/>
    </source>
</evidence>
<dbReference type="EMBL" id="CM017323">
    <property type="protein sequence ID" value="KAE8022378.1"/>
    <property type="molecule type" value="Genomic_DNA"/>
</dbReference>
<protein>
    <submittedName>
        <fullName evidence="2">Uncharacterized protein</fullName>
    </submittedName>
</protein>
<proteinExistence type="predicted"/>